<organism evidence="6 7">
    <name type="scientific">Phaeovibrio sulfidiphilus</name>
    <dbReference type="NCBI Taxonomy" id="1220600"/>
    <lineage>
        <taxon>Bacteria</taxon>
        <taxon>Pseudomonadati</taxon>
        <taxon>Pseudomonadota</taxon>
        <taxon>Alphaproteobacteria</taxon>
        <taxon>Rhodospirillales</taxon>
        <taxon>Rhodospirillaceae</taxon>
        <taxon>Phaeovibrio</taxon>
    </lineage>
</organism>
<evidence type="ECO:0000313" key="7">
    <source>
        <dbReference type="Proteomes" id="UP000631034"/>
    </source>
</evidence>
<dbReference type="Proteomes" id="UP000631034">
    <property type="component" value="Unassembled WGS sequence"/>
</dbReference>
<dbReference type="InterPro" id="IPR006143">
    <property type="entry name" value="RND_pump_MFP"/>
</dbReference>
<keyword evidence="7" id="KW-1185">Reference proteome</keyword>
<comment type="caution">
    <text evidence="6">The sequence shown here is derived from an EMBL/GenBank/DDBJ whole genome shotgun (WGS) entry which is preliminary data.</text>
</comment>
<dbReference type="PANTHER" id="PTHR30469:SF11">
    <property type="entry name" value="BLL4320 PROTEIN"/>
    <property type="match status" value="1"/>
</dbReference>
<dbReference type="Gene3D" id="2.40.420.20">
    <property type="match status" value="1"/>
</dbReference>
<dbReference type="FunFam" id="2.40.30.170:FF:000010">
    <property type="entry name" value="Efflux RND transporter periplasmic adaptor subunit"/>
    <property type="match status" value="1"/>
</dbReference>
<evidence type="ECO:0000313" key="6">
    <source>
        <dbReference type="EMBL" id="MBE1236613.1"/>
    </source>
</evidence>
<reference evidence="6" key="1">
    <citation type="submission" date="2020-10" db="EMBL/GenBank/DDBJ databases">
        <title>Genome sequence of the unusual species of purple photosynthetic bacteria, Phaeovibrio sulfidiphilus DSM 23193, type strain.</title>
        <authorList>
            <person name="Kyndt J.A."/>
            <person name="Meyer T.E."/>
        </authorList>
    </citation>
    <scope>NUCLEOTIDE SEQUENCE</scope>
    <source>
        <strain evidence="6">DSM 23193</strain>
    </source>
</reference>
<comment type="similarity">
    <text evidence="1">Belongs to the membrane fusion protein (MFP) (TC 8.A.1) family.</text>
</comment>
<feature type="compositionally biased region" description="Low complexity" evidence="3">
    <location>
        <begin position="392"/>
        <end position="401"/>
    </location>
</feature>
<evidence type="ECO:0000256" key="2">
    <source>
        <dbReference type="SAM" id="Coils"/>
    </source>
</evidence>
<dbReference type="GO" id="GO:0015562">
    <property type="term" value="F:efflux transmembrane transporter activity"/>
    <property type="evidence" value="ECO:0007669"/>
    <property type="project" value="TreeGrafter"/>
</dbReference>
<dbReference type="InterPro" id="IPR058792">
    <property type="entry name" value="Beta-barrel_RND_2"/>
</dbReference>
<protein>
    <submittedName>
        <fullName evidence="6">Efflux RND transporter periplasmic adaptor subunit</fullName>
    </submittedName>
</protein>
<dbReference type="AlphaFoldDB" id="A0A8J6YL82"/>
<evidence type="ECO:0000256" key="1">
    <source>
        <dbReference type="ARBA" id="ARBA00009477"/>
    </source>
</evidence>
<feature type="region of interest" description="Disordered" evidence="3">
    <location>
        <begin position="357"/>
        <end position="401"/>
    </location>
</feature>
<keyword evidence="2" id="KW-0175">Coiled coil</keyword>
<feature type="domain" description="Multidrug resistance protein MdtA-like barrel-sandwich hybrid" evidence="4">
    <location>
        <begin position="71"/>
        <end position="193"/>
    </location>
</feature>
<feature type="domain" description="CusB-like beta-barrel" evidence="5">
    <location>
        <begin position="205"/>
        <end position="275"/>
    </location>
</feature>
<dbReference type="Pfam" id="PF25917">
    <property type="entry name" value="BSH_RND"/>
    <property type="match status" value="1"/>
</dbReference>
<dbReference type="PANTHER" id="PTHR30469">
    <property type="entry name" value="MULTIDRUG RESISTANCE PROTEIN MDTA"/>
    <property type="match status" value="1"/>
</dbReference>
<feature type="coiled-coil region" evidence="2">
    <location>
        <begin position="102"/>
        <end position="162"/>
    </location>
</feature>
<dbReference type="Pfam" id="PF25954">
    <property type="entry name" value="Beta-barrel_RND_2"/>
    <property type="match status" value="1"/>
</dbReference>
<dbReference type="Gene3D" id="1.10.287.470">
    <property type="entry name" value="Helix hairpin bin"/>
    <property type="match status" value="1"/>
</dbReference>
<dbReference type="InterPro" id="IPR058625">
    <property type="entry name" value="MdtA-like_BSH"/>
</dbReference>
<accession>A0A8J6YL82</accession>
<dbReference type="Gene3D" id="2.40.30.170">
    <property type="match status" value="1"/>
</dbReference>
<dbReference type="Gene3D" id="2.40.50.100">
    <property type="match status" value="1"/>
</dbReference>
<evidence type="ECO:0000259" key="4">
    <source>
        <dbReference type="Pfam" id="PF25917"/>
    </source>
</evidence>
<dbReference type="RefSeq" id="WP_192533492.1">
    <property type="nucleotide sequence ID" value="NZ_JACZHT010000001.1"/>
</dbReference>
<evidence type="ECO:0000259" key="5">
    <source>
        <dbReference type="Pfam" id="PF25954"/>
    </source>
</evidence>
<name>A0A8J6YL82_9PROT</name>
<sequence>MFSGSRLPGLAVLVLVLAAAAGLGWWLLAPSSTPAGGKPKSRLFPVDVAVATLRPVVDMVETMGTTRAREAVDIRPLSGGRLVELNFKPGDRVEQGAVLARLDSETQEAARAEAEANLIDAERALKRARSLRQSQAVSQSAVDELETRRDSARARLEAAEKDLSERTVRAPFSGVVGFNEFDVGALVPEGQRLTTLDDLSVIQVIFQVPERYYGRLTLGQTVNATTPAFPHQTFAARVSHIDSRILEETRAFRVRATHGNDRHPLPSGLTVNVEIVLETREALMVPEEGVVAEAAGPMLFVIREDETGQARAWRRPVRTGLRTENAVEILEGLEEGERIARLGVQRLQDGMPVRIVAPAEAPPQAPAETPAGTSQGTPPETPPGAGSGTPGSGTPAPTSGQ</sequence>
<dbReference type="NCBIfam" id="TIGR01730">
    <property type="entry name" value="RND_mfp"/>
    <property type="match status" value="1"/>
</dbReference>
<dbReference type="GO" id="GO:1990281">
    <property type="term" value="C:efflux pump complex"/>
    <property type="evidence" value="ECO:0007669"/>
    <property type="project" value="TreeGrafter"/>
</dbReference>
<gene>
    <name evidence="6" type="ORF">IHV25_02970</name>
</gene>
<proteinExistence type="inferred from homology"/>
<dbReference type="EMBL" id="JACZHT010000001">
    <property type="protein sequence ID" value="MBE1236613.1"/>
    <property type="molecule type" value="Genomic_DNA"/>
</dbReference>
<evidence type="ECO:0000256" key="3">
    <source>
        <dbReference type="SAM" id="MobiDB-lite"/>
    </source>
</evidence>
<dbReference type="SUPFAM" id="SSF111369">
    <property type="entry name" value="HlyD-like secretion proteins"/>
    <property type="match status" value="1"/>
</dbReference>